<keyword evidence="2" id="KW-1185">Reference proteome</keyword>
<dbReference type="EMBL" id="CP126116">
    <property type="protein sequence ID" value="WHZ56517.1"/>
    <property type="molecule type" value="Genomic_DNA"/>
</dbReference>
<evidence type="ECO:0000313" key="2">
    <source>
        <dbReference type="Proteomes" id="UP001226091"/>
    </source>
</evidence>
<dbReference type="Proteomes" id="UP001226091">
    <property type="component" value="Chromosome"/>
</dbReference>
<reference evidence="2" key="1">
    <citation type="journal article" date="2025" name="Aquaculture">
        <title>Assessment of the bioflocculant production and safety properties of Metabacillus hrfriensis sp. nov. based on phenotypic and whole-genome sequencing analysis.</title>
        <authorList>
            <person name="Zhang R."/>
            <person name="Zhao Z."/>
            <person name="Luo L."/>
            <person name="Wang S."/>
            <person name="Guo K."/>
            <person name="Xu W."/>
        </authorList>
    </citation>
    <scope>NUCLEOTIDE SEQUENCE [LARGE SCALE GENOMIC DNA]</scope>
    <source>
        <strain evidence="2">CT-WN-B3</strain>
    </source>
</reference>
<evidence type="ECO:0000313" key="1">
    <source>
        <dbReference type="EMBL" id="WHZ56517.1"/>
    </source>
</evidence>
<protein>
    <submittedName>
        <fullName evidence="1">Competence type IV pilus minor pilin ComGE</fullName>
    </submittedName>
</protein>
<sequence length="109" mass="12990">MKDSKGFTMAETLMAFSIWSMISLILLPASVYLKKEREESKVYHEALVLLKEHIEFSNFENLEKENVNLFIKNQEFKITWSKEEEIDQACIKWESHEAAKEECMYSFRE</sequence>
<gene>
    <name evidence="1" type="primary">comGE</name>
    <name evidence="1" type="ORF">QLQ22_17695</name>
</gene>
<organism evidence="1 2">
    <name type="scientific">Metabacillus hrfriensis</name>
    <dbReference type="NCBI Taxonomy" id="3048891"/>
    <lineage>
        <taxon>Bacteria</taxon>
        <taxon>Bacillati</taxon>
        <taxon>Bacillota</taxon>
        <taxon>Bacilli</taxon>
        <taxon>Bacillales</taxon>
        <taxon>Bacillaceae</taxon>
        <taxon>Metabacillus</taxon>
    </lineage>
</organism>
<name>A0ACD4R7U3_9BACI</name>
<proteinExistence type="predicted"/>
<accession>A0ACD4R7U3</accession>